<reference evidence="1 2" key="1">
    <citation type="journal article" date="2021" name="Commun. Biol.">
        <title>Genomic insights into the host specific adaptation of the Pneumocystis genus.</title>
        <authorList>
            <person name="Cisse O.H."/>
            <person name="Ma L."/>
            <person name="Dekker J.P."/>
            <person name="Khil P.P."/>
            <person name="Youn J.-H."/>
            <person name="Brenchley J.M."/>
            <person name="Blair R."/>
            <person name="Pahar B."/>
            <person name="Chabe M."/>
            <person name="Van Rompay K.K.A."/>
            <person name="Keesler R."/>
            <person name="Sukura A."/>
            <person name="Hirsch V."/>
            <person name="Kutty G."/>
            <person name="Liu Y."/>
            <person name="Peng L."/>
            <person name="Chen J."/>
            <person name="Song J."/>
            <person name="Weissenbacher-Lang C."/>
            <person name="Xu J."/>
            <person name="Upham N.S."/>
            <person name="Stajich J.E."/>
            <person name="Cuomo C.A."/>
            <person name="Cushion M.T."/>
            <person name="Kovacs J.A."/>
        </authorList>
    </citation>
    <scope>NUCLEOTIDE SEQUENCE [LARGE SCALE GENOMIC DNA]</scope>
    <source>
        <strain evidence="1 2">RABM</strain>
    </source>
</reference>
<organism evidence="1 2">
    <name type="scientific">Pneumocystis oryctolagi</name>
    <dbReference type="NCBI Taxonomy" id="42067"/>
    <lineage>
        <taxon>Eukaryota</taxon>
        <taxon>Fungi</taxon>
        <taxon>Dikarya</taxon>
        <taxon>Ascomycota</taxon>
        <taxon>Taphrinomycotina</taxon>
        <taxon>Pneumocystomycetes</taxon>
        <taxon>Pneumocystaceae</taxon>
        <taxon>Pneumocystis</taxon>
    </lineage>
</organism>
<keyword evidence="2" id="KW-1185">Reference proteome</keyword>
<protein>
    <submittedName>
        <fullName evidence="1">Uncharacterized protein</fullName>
    </submittedName>
</protein>
<dbReference type="Proteomes" id="UP000768646">
    <property type="component" value="Unassembled WGS sequence"/>
</dbReference>
<sequence>MAALETTGTARKKTKNNKTFQCSGFGNCCMQFSRNEHLARHIRKHTGERPFKCFCGRTFSRLDNLRQHAQTIHTNDTVQSPYAIAPAQTSTQAPTALSMTSTVSSTTSTAITVTAATVTSTSPPPPTTTTTTTTPTTTTSTTEFVGTARIPISAVSDHDVHHTEQQSEHQTELRSEHLSSIVLENGPMVHDTINNIKSSACCAFVNNHCQQPRGISDTYDLSKSFSSSLFTHSPKHDSLLSNTDIIPFTLSSKFSVSNLNTKDFFPSSGGSSSQNEYQNDSPFPRQNLCSNINNNDFSKTKYHLQNSLLETLNNSTSSCSSSVLTTPNLSETNNWDLHDNKLPSVTILMDYDLRDSNMLSSPDMDKHSSIPTLKHDTQKMSIQFLCNQNITMGGIDILAEVWVCYLITLVWVFSKEQYYEI</sequence>
<proteinExistence type="predicted"/>
<accession>A0ACB7CDY9</accession>
<evidence type="ECO:0000313" key="2">
    <source>
        <dbReference type="Proteomes" id="UP000768646"/>
    </source>
</evidence>
<evidence type="ECO:0000313" key="1">
    <source>
        <dbReference type="EMBL" id="KAG4305987.1"/>
    </source>
</evidence>
<dbReference type="EMBL" id="JABTEG010000002">
    <property type="protein sequence ID" value="KAG4305987.1"/>
    <property type="molecule type" value="Genomic_DNA"/>
</dbReference>
<comment type="caution">
    <text evidence="1">The sequence shown here is derived from an EMBL/GenBank/DDBJ whole genome shotgun (WGS) entry which is preliminary data.</text>
</comment>
<gene>
    <name evidence="1" type="ORF">PORY_000897</name>
</gene>
<name>A0ACB7CDY9_9ASCO</name>